<feature type="region of interest" description="Disordered" evidence="2">
    <location>
        <begin position="176"/>
        <end position="214"/>
    </location>
</feature>
<gene>
    <name evidence="4" type="ORF">ODALV1_LOCUS23852</name>
</gene>
<dbReference type="Proteomes" id="UP001642540">
    <property type="component" value="Unassembled WGS sequence"/>
</dbReference>
<evidence type="ECO:0000313" key="5">
    <source>
        <dbReference type="Proteomes" id="UP001642540"/>
    </source>
</evidence>
<proteinExistence type="predicted"/>
<keyword evidence="1" id="KW-0175">Coiled coil</keyword>
<dbReference type="Pfam" id="PF10506">
    <property type="entry name" value="USHBP1_PDZ-bd"/>
    <property type="match status" value="1"/>
</dbReference>
<accession>A0ABP1RM90</accession>
<sequence length="310" mass="35649">MKASFTPNGLNGCSSIIASLSPLLGRTFHSQASTTGVEPRIRHLISNLKAERDAVKQTVMELESGSLESLTPSPKPSSPYNNNATWSPADARKMDLETAVLMQELMAMKEERAELRAQQFLLEKEKVSLELRLRSHESQEDAYKARINYLKSEIMDCKSLHSETYQQQERNRNDNINSQQQQNHHHHQQNQTENNGNNFRNLETLNNNNNNQNVNGEREVLLKKRIHELANTLEKVTVSSQVREKQNEEMINELNRANGILMQTLEVAKKKYQNRIKKMEDQILYVSERHAAQLKLFGERLPTIMGKCQD</sequence>
<name>A0ABP1RM90_9HEXA</name>
<protein>
    <recommendedName>
        <fullName evidence="3">Harmonin-binding protein USHBP1 PDZ-binding domain-containing protein</fullName>
    </recommendedName>
</protein>
<comment type="caution">
    <text evidence="4">The sequence shown here is derived from an EMBL/GenBank/DDBJ whole genome shotgun (WGS) entry which is preliminary data.</text>
</comment>
<keyword evidence="5" id="KW-1185">Reference proteome</keyword>
<feature type="region of interest" description="Disordered" evidence="2">
    <location>
        <begin position="63"/>
        <end position="86"/>
    </location>
</feature>
<evidence type="ECO:0000259" key="3">
    <source>
        <dbReference type="Pfam" id="PF10506"/>
    </source>
</evidence>
<feature type="domain" description="Harmonin-binding protein USHBP1 PDZ-binding" evidence="3">
    <location>
        <begin position="222"/>
        <end position="284"/>
    </location>
</feature>
<dbReference type="PANTHER" id="PTHR23347:SF6">
    <property type="entry name" value="FI17904P1"/>
    <property type="match status" value="1"/>
</dbReference>
<dbReference type="EMBL" id="CAXLJM020000083">
    <property type="protein sequence ID" value="CAL8130716.1"/>
    <property type="molecule type" value="Genomic_DNA"/>
</dbReference>
<reference evidence="4 5" key="1">
    <citation type="submission" date="2024-08" db="EMBL/GenBank/DDBJ databases">
        <authorList>
            <person name="Cucini C."/>
            <person name="Frati F."/>
        </authorList>
    </citation>
    <scope>NUCLEOTIDE SEQUENCE [LARGE SCALE GENOMIC DNA]</scope>
</reference>
<dbReference type="PANTHER" id="PTHR23347">
    <property type="entry name" value="COLORECTAL MUTANT CANCER PROTEIN MCC PROTEIN -RELATED"/>
    <property type="match status" value="1"/>
</dbReference>
<dbReference type="InterPro" id="IPR040171">
    <property type="entry name" value="USBP1-like"/>
</dbReference>
<evidence type="ECO:0000256" key="2">
    <source>
        <dbReference type="SAM" id="MobiDB-lite"/>
    </source>
</evidence>
<organism evidence="4 5">
    <name type="scientific">Orchesella dallaii</name>
    <dbReference type="NCBI Taxonomy" id="48710"/>
    <lineage>
        <taxon>Eukaryota</taxon>
        <taxon>Metazoa</taxon>
        <taxon>Ecdysozoa</taxon>
        <taxon>Arthropoda</taxon>
        <taxon>Hexapoda</taxon>
        <taxon>Collembola</taxon>
        <taxon>Entomobryomorpha</taxon>
        <taxon>Entomobryoidea</taxon>
        <taxon>Orchesellidae</taxon>
        <taxon>Orchesellinae</taxon>
        <taxon>Orchesella</taxon>
    </lineage>
</organism>
<feature type="compositionally biased region" description="Low complexity" evidence="2">
    <location>
        <begin position="189"/>
        <end position="214"/>
    </location>
</feature>
<dbReference type="InterPro" id="IPR019536">
    <property type="entry name" value="USHBP1_PDZ-bd"/>
</dbReference>
<feature type="coiled-coil region" evidence="1">
    <location>
        <begin position="98"/>
        <end position="125"/>
    </location>
</feature>
<feature type="coiled-coil region" evidence="1">
    <location>
        <begin position="251"/>
        <end position="289"/>
    </location>
</feature>
<evidence type="ECO:0000256" key="1">
    <source>
        <dbReference type="SAM" id="Coils"/>
    </source>
</evidence>
<evidence type="ECO:0000313" key="4">
    <source>
        <dbReference type="EMBL" id="CAL8130716.1"/>
    </source>
</evidence>